<dbReference type="OrthoDB" id="3944642at2759"/>
<gene>
    <name evidence="2" type="ORF">CERZMDRAFT_87737</name>
</gene>
<proteinExistence type="predicted"/>
<dbReference type="EMBL" id="ML992694">
    <property type="protein sequence ID" value="KAF2208347.1"/>
    <property type="molecule type" value="Genomic_DNA"/>
</dbReference>
<dbReference type="Gene3D" id="2.60.120.1560">
    <property type="match status" value="1"/>
</dbReference>
<reference evidence="2" key="1">
    <citation type="journal article" date="2020" name="Stud. Mycol.">
        <title>101 Dothideomycetes genomes: a test case for predicting lifestyles and emergence of pathogens.</title>
        <authorList>
            <person name="Haridas S."/>
            <person name="Albert R."/>
            <person name="Binder M."/>
            <person name="Bloem J."/>
            <person name="Labutti K."/>
            <person name="Salamov A."/>
            <person name="Andreopoulos B."/>
            <person name="Baker S."/>
            <person name="Barry K."/>
            <person name="Bills G."/>
            <person name="Bluhm B."/>
            <person name="Cannon C."/>
            <person name="Castanera R."/>
            <person name="Culley D."/>
            <person name="Daum C."/>
            <person name="Ezra D."/>
            <person name="Gonzalez J."/>
            <person name="Henrissat B."/>
            <person name="Kuo A."/>
            <person name="Liang C."/>
            <person name="Lipzen A."/>
            <person name="Lutzoni F."/>
            <person name="Magnuson J."/>
            <person name="Mondo S."/>
            <person name="Nolan M."/>
            <person name="Ohm R."/>
            <person name="Pangilinan J."/>
            <person name="Park H.-J."/>
            <person name="Ramirez L."/>
            <person name="Alfaro M."/>
            <person name="Sun H."/>
            <person name="Tritt A."/>
            <person name="Yoshinaga Y."/>
            <person name="Zwiers L.-H."/>
            <person name="Turgeon B."/>
            <person name="Goodwin S."/>
            <person name="Spatafora J."/>
            <person name="Crous P."/>
            <person name="Grigoriev I."/>
        </authorList>
    </citation>
    <scope>NUCLEOTIDE SEQUENCE</scope>
    <source>
        <strain evidence="2">SCOH1-5</strain>
    </source>
</reference>
<name>A0A6A6F7G8_9PEZI</name>
<dbReference type="PROSITE" id="PS51820">
    <property type="entry name" value="PA14"/>
    <property type="match status" value="1"/>
</dbReference>
<sequence>MPVSIAPIRRPGPSKEGTVMQWLWHRIRYKSLPPKSFHDEVFWNHCARRTIRSRLCHPLIPVLTCLLINPLLRVLRRDASATAFCSRYLSIATVTSTSIATSTPASITASASTTTTRPVATIVASATTSTTTTLPTVTSVVPETTFTTTTLDQATFVVLETTVTTTTLDAVTVVKTGSETTTTVLTFSTITQSTATSTISSTTLSATYFTCATGDGQLAAFTPAAQAVAARAIGVSVAVVPTPTALRALLAPATSNACSCLQIPTPSTTITTTTTLASGKRFLLTKLAAYPDECCHRVAIDNNQPTTTIQVIQPTAATCQGLRTYEYSNNLNFNNPSPEEDVRDYNNRYQGFLYAPITGIYELSIPDVEVAVDNYFGVWSGPKAYADYNNNNADFIARREASGAGGEFRIVDSVQLNLIAGEYIPVNFIFINGGGPGSVEFRVTTPNQPISASTAGLFVPACVGNNPFFGVLARCTRVMTIVAVMELVACQKCSTDDFSVLMLQQYCSLAIEFSSLLHQLLSDQFMSTCGSDCNEVVPEPSAREESCAAVQSRVPTGHALRPT</sequence>
<keyword evidence="3" id="KW-1185">Reference proteome</keyword>
<evidence type="ECO:0000313" key="2">
    <source>
        <dbReference type="EMBL" id="KAF2208347.1"/>
    </source>
</evidence>
<dbReference type="AlphaFoldDB" id="A0A6A6F7G8"/>
<dbReference type="InterPro" id="IPR018871">
    <property type="entry name" value="GLEYA_adhesin_domain"/>
</dbReference>
<evidence type="ECO:0000259" key="1">
    <source>
        <dbReference type="PROSITE" id="PS51820"/>
    </source>
</evidence>
<dbReference type="Pfam" id="PF10528">
    <property type="entry name" value="GLEYA"/>
    <property type="match status" value="1"/>
</dbReference>
<feature type="domain" description="PA14" evidence="1">
    <location>
        <begin position="291"/>
        <end position="457"/>
    </location>
</feature>
<dbReference type="InterPro" id="IPR037524">
    <property type="entry name" value="PA14/GLEYA"/>
</dbReference>
<protein>
    <recommendedName>
        <fullName evidence="1">PA14 domain-containing protein</fullName>
    </recommendedName>
</protein>
<organism evidence="2 3">
    <name type="scientific">Cercospora zeae-maydis SCOH1-5</name>
    <dbReference type="NCBI Taxonomy" id="717836"/>
    <lineage>
        <taxon>Eukaryota</taxon>
        <taxon>Fungi</taxon>
        <taxon>Dikarya</taxon>
        <taxon>Ascomycota</taxon>
        <taxon>Pezizomycotina</taxon>
        <taxon>Dothideomycetes</taxon>
        <taxon>Dothideomycetidae</taxon>
        <taxon>Mycosphaerellales</taxon>
        <taxon>Mycosphaerellaceae</taxon>
        <taxon>Cercospora</taxon>
    </lineage>
</organism>
<dbReference type="Proteomes" id="UP000799539">
    <property type="component" value="Unassembled WGS sequence"/>
</dbReference>
<evidence type="ECO:0000313" key="3">
    <source>
        <dbReference type="Proteomes" id="UP000799539"/>
    </source>
</evidence>
<accession>A0A6A6F7G8</accession>